<evidence type="ECO:0000313" key="3">
    <source>
        <dbReference type="Proteomes" id="UP000018936"/>
    </source>
</evidence>
<feature type="compositionally biased region" description="Basic residues" evidence="1">
    <location>
        <begin position="50"/>
        <end position="76"/>
    </location>
</feature>
<feature type="region of interest" description="Disordered" evidence="1">
    <location>
        <begin position="153"/>
        <end position="173"/>
    </location>
</feature>
<organism evidence="2 3">
    <name type="scientific">Ophiophagus hannah</name>
    <name type="common">King cobra</name>
    <name type="synonym">Naja hannah</name>
    <dbReference type="NCBI Taxonomy" id="8665"/>
    <lineage>
        <taxon>Eukaryota</taxon>
        <taxon>Metazoa</taxon>
        <taxon>Chordata</taxon>
        <taxon>Craniata</taxon>
        <taxon>Vertebrata</taxon>
        <taxon>Euteleostomi</taxon>
        <taxon>Lepidosauria</taxon>
        <taxon>Squamata</taxon>
        <taxon>Bifurcata</taxon>
        <taxon>Unidentata</taxon>
        <taxon>Episquamata</taxon>
        <taxon>Toxicofera</taxon>
        <taxon>Serpentes</taxon>
        <taxon>Colubroidea</taxon>
        <taxon>Elapidae</taxon>
        <taxon>Elapinae</taxon>
        <taxon>Ophiophagus</taxon>
    </lineage>
</organism>
<feature type="region of interest" description="Disordered" evidence="1">
    <location>
        <begin position="17"/>
        <end position="96"/>
    </location>
</feature>
<feature type="non-terminal residue" evidence="2">
    <location>
        <position position="1"/>
    </location>
</feature>
<comment type="caution">
    <text evidence="2">The sequence shown here is derived from an EMBL/GenBank/DDBJ whole genome shotgun (WGS) entry which is preliminary data.</text>
</comment>
<evidence type="ECO:0000256" key="1">
    <source>
        <dbReference type="SAM" id="MobiDB-lite"/>
    </source>
</evidence>
<protein>
    <submittedName>
        <fullName evidence="2">Cyclic nucleotide-gated cation channel beta-1</fullName>
    </submittedName>
</protein>
<dbReference type="AlphaFoldDB" id="V8NCT8"/>
<reference evidence="2 3" key="1">
    <citation type="journal article" date="2013" name="Proc. Natl. Acad. Sci. U.S.A.">
        <title>The king cobra genome reveals dynamic gene evolution and adaptation in the snake venom system.</title>
        <authorList>
            <person name="Vonk F.J."/>
            <person name="Casewell N.R."/>
            <person name="Henkel C.V."/>
            <person name="Heimberg A.M."/>
            <person name="Jansen H.J."/>
            <person name="McCleary R.J."/>
            <person name="Kerkkamp H.M."/>
            <person name="Vos R.A."/>
            <person name="Guerreiro I."/>
            <person name="Calvete J.J."/>
            <person name="Wuster W."/>
            <person name="Woods A.E."/>
            <person name="Logan J.M."/>
            <person name="Harrison R.A."/>
            <person name="Castoe T.A."/>
            <person name="de Koning A.P."/>
            <person name="Pollock D.D."/>
            <person name="Yandell M."/>
            <person name="Calderon D."/>
            <person name="Renjifo C."/>
            <person name="Currier R.B."/>
            <person name="Salgado D."/>
            <person name="Pla D."/>
            <person name="Sanz L."/>
            <person name="Hyder A.S."/>
            <person name="Ribeiro J.M."/>
            <person name="Arntzen J.W."/>
            <person name="van den Thillart G.E."/>
            <person name="Boetzer M."/>
            <person name="Pirovano W."/>
            <person name="Dirks R.P."/>
            <person name="Spaink H.P."/>
            <person name="Duboule D."/>
            <person name="McGlinn E."/>
            <person name="Kini R.M."/>
            <person name="Richardson M.K."/>
        </authorList>
    </citation>
    <scope>NUCLEOTIDE SEQUENCE</scope>
    <source>
        <tissue evidence="2">Blood</tissue>
    </source>
</reference>
<sequence length="237" mass="26693">MKNDDFNPHTRLLELIGHNAADKMGRAAPEIHREVRKEGEKGRGGEGRRKEGRRKGRGGGGRRRRKEGRKERRRKGRGEEEEGEGEGRKDSYNNYAGTAEGSIKEAQNAPHKIWSPSETGATECVTYPVEVGDGHERGPSFLLLAKVIQQEHTKREQPTYRTGHLAPIDSPRPTCCETTQHRTIQRGVIEERDKLTPAWRASHWRRFKTKARQGPLQFTCPSFQLNCPLAQGTTGGP</sequence>
<dbReference type="Proteomes" id="UP000018936">
    <property type="component" value="Unassembled WGS sequence"/>
</dbReference>
<gene>
    <name evidence="2" type="primary">CNGB1</name>
    <name evidence="2" type="ORF">L345_14200</name>
</gene>
<feature type="compositionally biased region" description="Basic and acidic residues" evidence="1">
    <location>
        <begin position="20"/>
        <end position="49"/>
    </location>
</feature>
<name>V8NCT8_OPHHA</name>
<proteinExistence type="predicted"/>
<keyword evidence="3" id="KW-1185">Reference proteome</keyword>
<accession>V8NCT8</accession>
<dbReference type="EMBL" id="AZIM01005002">
    <property type="protein sequence ID" value="ETE60059.1"/>
    <property type="molecule type" value="Genomic_DNA"/>
</dbReference>
<evidence type="ECO:0000313" key="2">
    <source>
        <dbReference type="EMBL" id="ETE60059.1"/>
    </source>
</evidence>